<dbReference type="EMBL" id="OCNJ01000002">
    <property type="protein sequence ID" value="SOD92541.1"/>
    <property type="molecule type" value="Genomic_DNA"/>
</dbReference>
<evidence type="ECO:0000313" key="2">
    <source>
        <dbReference type="Proteomes" id="UP000219621"/>
    </source>
</evidence>
<organism evidence="1 2">
    <name type="scientific">Caenispirillum bisanense</name>
    <dbReference type="NCBI Taxonomy" id="414052"/>
    <lineage>
        <taxon>Bacteria</taxon>
        <taxon>Pseudomonadati</taxon>
        <taxon>Pseudomonadota</taxon>
        <taxon>Alphaproteobacteria</taxon>
        <taxon>Rhodospirillales</taxon>
        <taxon>Novispirillaceae</taxon>
        <taxon>Caenispirillum</taxon>
    </lineage>
</organism>
<dbReference type="Proteomes" id="UP000219621">
    <property type="component" value="Unassembled WGS sequence"/>
</dbReference>
<gene>
    <name evidence="1" type="ORF">SAMN05421508_102486</name>
</gene>
<dbReference type="AlphaFoldDB" id="A0A286GAM2"/>
<dbReference type="Pfam" id="PF05973">
    <property type="entry name" value="Gp49"/>
    <property type="match status" value="1"/>
</dbReference>
<dbReference type="InterPro" id="IPR009241">
    <property type="entry name" value="HigB-like"/>
</dbReference>
<dbReference type="RefSeq" id="WP_097278227.1">
    <property type="nucleotide sequence ID" value="NZ_OCNJ01000002.1"/>
</dbReference>
<accession>A0A286GAM2</accession>
<dbReference type="OrthoDB" id="3233388at2"/>
<proteinExistence type="predicted"/>
<protein>
    <submittedName>
        <fullName evidence="1">Phage derived protein Gp49-like</fullName>
    </submittedName>
</protein>
<evidence type="ECO:0000313" key="1">
    <source>
        <dbReference type="EMBL" id="SOD92541.1"/>
    </source>
</evidence>
<sequence length="129" mass="14847">MFAREVVNGPWRIWALADEDGTCPLEEFVSGLPKSERRKVLAMLDHVAEGGTRALPSDRCHQIDDEHQIYQFTAGQVRILWFYDRDKIILCSHAFLKRTNKTPKRERERAVAARKACRAGSVTLVKEHE</sequence>
<reference evidence="1 2" key="1">
    <citation type="submission" date="2017-09" db="EMBL/GenBank/DDBJ databases">
        <authorList>
            <person name="Ehlers B."/>
            <person name="Leendertz F.H."/>
        </authorList>
    </citation>
    <scope>NUCLEOTIDE SEQUENCE [LARGE SCALE GENOMIC DNA]</scope>
    <source>
        <strain evidence="1 2">USBA 140</strain>
    </source>
</reference>
<keyword evidence="2" id="KW-1185">Reference proteome</keyword>
<name>A0A286GAM2_9PROT</name>